<evidence type="ECO:0000256" key="1">
    <source>
        <dbReference type="ARBA" id="ARBA00009728"/>
    </source>
</evidence>
<comment type="similarity">
    <text evidence="1">Belongs to the WD repeat THOC6 family.</text>
</comment>
<dbReference type="EMBL" id="JARBDR010000278">
    <property type="protein sequence ID" value="KAJ8316678.1"/>
    <property type="molecule type" value="Genomic_DNA"/>
</dbReference>
<dbReference type="Proteomes" id="UP001217089">
    <property type="component" value="Unassembled WGS sequence"/>
</dbReference>
<gene>
    <name evidence="5" type="ORF">KUTeg_005770</name>
</gene>
<dbReference type="InterPro" id="IPR042626">
    <property type="entry name" value="THOC6"/>
</dbReference>
<comment type="caution">
    <text evidence="5">The sequence shown here is derived from an EMBL/GenBank/DDBJ whole genome shotgun (WGS) entry which is preliminary data.</text>
</comment>
<keyword evidence="3" id="KW-0677">Repeat</keyword>
<reference evidence="5 6" key="1">
    <citation type="submission" date="2022-12" db="EMBL/GenBank/DDBJ databases">
        <title>Chromosome-level genome of Tegillarca granosa.</title>
        <authorList>
            <person name="Kim J."/>
        </authorList>
    </citation>
    <scope>NUCLEOTIDE SEQUENCE [LARGE SCALE GENOMIC DNA]</scope>
    <source>
        <strain evidence="5">Teg-2019</strain>
        <tissue evidence="5">Adductor muscle</tissue>
    </source>
</reference>
<keyword evidence="6" id="KW-1185">Reference proteome</keyword>
<evidence type="ECO:0000256" key="2">
    <source>
        <dbReference type="ARBA" id="ARBA00022574"/>
    </source>
</evidence>
<dbReference type="PROSITE" id="PS00678">
    <property type="entry name" value="WD_REPEATS_1"/>
    <property type="match status" value="1"/>
</dbReference>
<evidence type="ECO:0000256" key="4">
    <source>
        <dbReference type="PROSITE-ProRule" id="PRU00221"/>
    </source>
</evidence>
<dbReference type="SUPFAM" id="SSF50978">
    <property type="entry name" value="WD40 repeat-like"/>
    <property type="match status" value="1"/>
</dbReference>
<evidence type="ECO:0000313" key="6">
    <source>
        <dbReference type="Proteomes" id="UP001217089"/>
    </source>
</evidence>
<evidence type="ECO:0008006" key="7">
    <source>
        <dbReference type="Google" id="ProtNLM"/>
    </source>
</evidence>
<dbReference type="PROSITE" id="PS50082">
    <property type="entry name" value="WD_REPEATS_2"/>
    <property type="match status" value="1"/>
</dbReference>
<dbReference type="InterPro" id="IPR001680">
    <property type="entry name" value="WD40_rpt"/>
</dbReference>
<protein>
    <recommendedName>
        <fullName evidence="7">THO complex subunit 6</fullName>
    </recommendedName>
</protein>
<feature type="repeat" description="WD" evidence="4">
    <location>
        <begin position="1"/>
        <end position="28"/>
    </location>
</feature>
<accession>A0ABQ9FLT5</accession>
<proteinExistence type="inferred from homology"/>
<dbReference type="Gene3D" id="2.130.10.10">
    <property type="entry name" value="YVTN repeat-like/Quinoprotein amine dehydrogenase"/>
    <property type="match status" value="1"/>
</dbReference>
<evidence type="ECO:0000313" key="5">
    <source>
        <dbReference type="EMBL" id="KAJ8316678.1"/>
    </source>
</evidence>
<evidence type="ECO:0000256" key="3">
    <source>
        <dbReference type="ARBA" id="ARBA00022737"/>
    </source>
</evidence>
<dbReference type="InterPro" id="IPR019775">
    <property type="entry name" value="WD40_repeat_CS"/>
</dbReference>
<sequence length="169" mass="18657">MKNSLCASASEDGSVKLWDLRDSNVAIHTMEPYKNEVCARPEYGKWLGCVTLDSGDDWLVCGGGPRLSMWHLRSLTATTIFDTPRACQQCVTFYQESVISAGSEPFVNHWFVNGDQKAQVPCTPTSVFSVEINPNSDNHKVLCVGGNSSQIDVCLNFGYKAFSLSFEMD</sequence>
<dbReference type="InterPro" id="IPR036322">
    <property type="entry name" value="WD40_repeat_dom_sf"/>
</dbReference>
<dbReference type="PANTHER" id="PTHR44411">
    <property type="entry name" value="THO COMPLEX SUBUNIT 6 HOMOLOG"/>
    <property type="match status" value="1"/>
</dbReference>
<dbReference type="PANTHER" id="PTHR44411:SF1">
    <property type="entry name" value="THO COMPLEX SUBUNIT 6 HOMOLOG"/>
    <property type="match status" value="1"/>
</dbReference>
<name>A0ABQ9FLT5_TEGGR</name>
<organism evidence="5 6">
    <name type="scientific">Tegillarca granosa</name>
    <name type="common">Malaysian cockle</name>
    <name type="synonym">Anadara granosa</name>
    <dbReference type="NCBI Taxonomy" id="220873"/>
    <lineage>
        <taxon>Eukaryota</taxon>
        <taxon>Metazoa</taxon>
        <taxon>Spiralia</taxon>
        <taxon>Lophotrochozoa</taxon>
        <taxon>Mollusca</taxon>
        <taxon>Bivalvia</taxon>
        <taxon>Autobranchia</taxon>
        <taxon>Pteriomorphia</taxon>
        <taxon>Arcoida</taxon>
        <taxon>Arcoidea</taxon>
        <taxon>Arcidae</taxon>
        <taxon>Tegillarca</taxon>
    </lineage>
</organism>
<dbReference type="InterPro" id="IPR015943">
    <property type="entry name" value="WD40/YVTN_repeat-like_dom_sf"/>
</dbReference>
<keyword evidence="2 4" id="KW-0853">WD repeat</keyword>